<gene>
    <name evidence="6" type="ORF">EUA06_06930</name>
</gene>
<dbReference type="PROSITE" id="PS50987">
    <property type="entry name" value="HTH_ARSR_2"/>
    <property type="match status" value="1"/>
</dbReference>
<dbReference type="Gene3D" id="1.10.10.10">
    <property type="entry name" value="Winged helix-like DNA-binding domain superfamily/Winged helix DNA-binding domain"/>
    <property type="match status" value="1"/>
</dbReference>
<dbReference type="NCBIfam" id="NF033788">
    <property type="entry name" value="HTH_metalloreg"/>
    <property type="match status" value="1"/>
</dbReference>
<proteinExistence type="predicted"/>
<comment type="caution">
    <text evidence="6">The sequence shown here is derived from an EMBL/GenBank/DDBJ whole genome shotgun (WGS) entry which is preliminary data.</text>
</comment>
<keyword evidence="3" id="KW-0804">Transcription</keyword>
<dbReference type="PRINTS" id="PR00778">
    <property type="entry name" value="HTHARSR"/>
</dbReference>
<evidence type="ECO:0000313" key="7">
    <source>
        <dbReference type="Proteomes" id="UP000291838"/>
    </source>
</evidence>
<dbReference type="PANTHER" id="PTHR33154">
    <property type="entry name" value="TRANSCRIPTIONAL REGULATOR, ARSR FAMILY"/>
    <property type="match status" value="1"/>
</dbReference>
<dbReference type="InterPro" id="IPR001845">
    <property type="entry name" value="HTH_ArsR_DNA-bd_dom"/>
</dbReference>
<evidence type="ECO:0000256" key="3">
    <source>
        <dbReference type="ARBA" id="ARBA00023163"/>
    </source>
</evidence>
<dbReference type="InterPro" id="IPR036390">
    <property type="entry name" value="WH_DNA-bd_sf"/>
</dbReference>
<reference evidence="6 7" key="1">
    <citation type="submission" date="2019-01" db="EMBL/GenBank/DDBJ databases">
        <title>Novel species of Nocardioides.</title>
        <authorList>
            <person name="Liu Q."/>
            <person name="Xin Y.-H."/>
        </authorList>
    </citation>
    <scope>NUCLEOTIDE SEQUENCE [LARGE SCALE GENOMIC DNA]</scope>
    <source>
        <strain evidence="6 7">HLT3-15</strain>
    </source>
</reference>
<evidence type="ECO:0000256" key="2">
    <source>
        <dbReference type="ARBA" id="ARBA00023125"/>
    </source>
</evidence>
<keyword evidence="2" id="KW-0238">DNA-binding</keyword>
<protein>
    <submittedName>
        <fullName evidence="6">ArsR family transcriptional regulator</fullName>
    </submittedName>
</protein>
<feature type="compositionally biased region" description="Basic and acidic residues" evidence="4">
    <location>
        <begin position="104"/>
        <end position="114"/>
    </location>
</feature>
<dbReference type="RefSeq" id="WP_129474272.1">
    <property type="nucleotide sequence ID" value="NZ_SDWS01000002.1"/>
</dbReference>
<dbReference type="SUPFAM" id="SSF46785">
    <property type="entry name" value="Winged helix' DNA-binding domain"/>
    <property type="match status" value="1"/>
</dbReference>
<dbReference type="EMBL" id="SDWS01000002">
    <property type="protein sequence ID" value="RYB92667.1"/>
    <property type="molecule type" value="Genomic_DNA"/>
</dbReference>
<organism evidence="6 7">
    <name type="scientific">Nocardioides glacieisoli</name>
    <dbReference type="NCBI Taxonomy" id="1168730"/>
    <lineage>
        <taxon>Bacteria</taxon>
        <taxon>Bacillati</taxon>
        <taxon>Actinomycetota</taxon>
        <taxon>Actinomycetes</taxon>
        <taxon>Propionibacteriales</taxon>
        <taxon>Nocardioidaceae</taxon>
        <taxon>Nocardioides</taxon>
    </lineage>
</organism>
<evidence type="ECO:0000256" key="1">
    <source>
        <dbReference type="ARBA" id="ARBA00023015"/>
    </source>
</evidence>
<accession>A0A4Q2RUF6</accession>
<name>A0A4Q2RUF6_9ACTN</name>
<dbReference type="InterPro" id="IPR051081">
    <property type="entry name" value="HTH_MetalResp_TranReg"/>
</dbReference>
<evidence type="ECO:0000313" key="6">
    <source>
        <dbReference type="EMBL" id="RYB92667.1"/>
    </source>
</evidence>
<dbReference type="SMART" id="SM00418">
    <property type="entry name" value="HTH_ARSR"/>
    <property type="match status" value="1"/>
</dbReference>
<feature type="region of interest" description="Disordered" evidence="4">
    <location>
        <begin position="104"/>
        <end position="123"/>
    </location>
</feature>
<dbReference type="InterPro" id="IPR011991">
    <property type="entry name" value="ArsR-like_HTH"/>
</dbReference>
<dbReference type="GO" id="GO:0003700">
    <property type="term" value="F:DNA-binding transcription factor activity"/>
    <property type="evidence" value="ECO:0007669"/>
    <property type="project" value="InterPro"/>
</dbReference>
<dbReference type="CDD" id="cd00090">
    <property type="entry name" value="HTH_ARSR"/>
    <property type="match status" value="1"/>
</dbReference>
<dbReference type="AlphaFoldDB" id="A0A4Q2RUF6"/>
<sequence length="123" mass="13633">MDPFAAIADPVRRALLETLARGPARVVDLTADQSISRPAVSRHLRVLSEAGLVTAEDRGRERHYRLERGGLAVVTDWVAALELRPRFDESVLDGLDLEVRRTGRERRAAADVRATHPSQEDTA</sequence>
<dbReference type="OrthoDB" id="9806976at2"/>
<dbReference type="InterPro" id="IPR036388">
    <property type="entry name" value="WH-like_DNA-bd_sf"/>
</dbReference>
<keyword evidence="1" id="KW-0805">Transcription regulation</keyword>
<feature type="domain" description="HTH arsR-type" evidence="5">
    <location>
        <begin position="1"/>
        <end position="86"/>
    </location>
</feature>
<keyword evidence="7" id="KW-1185">Reference proteome</keyword>
<evidence type="ECO:0000256" key="4">
    <source>
        <dbReference type="SAM" id="MobiDB-lite"/>
    </source>
</evidence>
<dbReference type="PANTHER" id="PTHR33154:SF33">
    <property type="entry name" value="TRANSCRIPTIONAL REPRESSOR SDPR"/>
    <property type="match status" value="1"/>
</dbReference>
<dbReference type="GO" id="GO:0003677">
    <property type="term" value="F:DNA binding"/>
    <property type="evidence" value="ECO:0007669"/>
    <property type="project" value="UniProtKB-KW"/>
</dbReference>
<dbReference type="Pfam" id="PF01022">
    <property type="entry name" value="HTH_5"/>
    <property type="match status" value="1"/>
</dbReference>
<evidence type="ECO:0000259" key="5">
    <source>
        <dbReference type="PROSITE" id="PS50987"/>
    </source>
</evidence>
<dbReference type="Proteomes" id="UP000291838">
    <property type="component" value="Unassembled WGS sequence"/>
</dbReference>